<keyword evidence="2" id="KW-1185">Reference proteome</keyword>
<dbReference type="EMBL" id="JACHXW010000014">
    <property type="protein sequence ID" value="MBB3154203.1"/>
    <property type="molecule type" value="Genomic_DNA"/>
</dbReference>
<evidence type="ECO:0000313" key="1">
    <source>
        <dbReference type="EMBL" id="MBB3154203.1"/>
    </source>
</evidence>
<dbReference type="RefSeq" id="WP_183567189.1">
    <property type="nucleotide sequence ID" value="NZ_CBCSLB010000014.1"/>
</dbReference>
<organism evidence="1 2">
    <name type="scientific">Paenibacillus endophyticus</name>
    <dbReference type="NCBI Taxonomy" id="1294268"/>
    <lineage>
        <taxon>Bacteria</taxon>
        <taxon>Bacillati</taxon>
        <taxon>Bacillota</taxon>
        <taxon>Bacilli</taxon>
        <taxon>Bacillales</taxon>
        <taxon>Paenibacillaceae</taxon>
        <taxon>Paenibacillus</taxon>
    </lineage>
</organism>
<proteinExistence type="predicted"/>
<reference evidence="1 2" key="1">
    <citation type="submission" date="2020-08" db="EMBL/GenBank/DDBJ databases">
        <title>Genomic Encyclopedia of Type Strains, Phase III (KMG-III): the genomes of soil and plant-associated and newly described type strains.</title>
        <authorList>
            <person name="Whitman W."/>
        </authorList>
    </citation>
    <scope>NUCLEOTIDE SEQUENCE [LARGE SCALE GENOMIC DNA]</scope>
    <source>
        <strain evidence="1 2">CECT 8234</strain>
    </source>
</reference>
<evidence type="ECO:0000313" key="2">
    <source>
        <dbReference type="Proteomes" id="UP000518605"/>
    </source>
</evidence>
<accession>A0A7W5CAJ9</accession>
<protein>
    <recommendedName>
        <fullName evidence="3">Butirosin biosynthesis protein H N-terminal domain-containing protein</fullName>
    </recommendedName>
</protein>
<dbReference type="Proteomes" id="UP000518605">
    <property type="component" value="Unassembled WGS sequence"/>
</dbReference>
<name>A0A7W5CAJ9_9BACL</name>
<comment type="caution">
    <text evidence="1">The sequence shown here is derived from an EMBL/GenBank/DDBJ whole genome shotgun (WGS) entry which is preliminary data.</text>
</comment>
<dbReference type="AlphaFoldDB" id="A0A7W5CAJ9"/>
<sequence length="367" mass="43053">MQKILPINLNTGLTTDCWHFMKLAPLLADDRYVPWFVERFIELEMGIWEGDPIQDFWIQYYRLEHYDLELLYQGVLEFEHFEQRDFSAIVKSTVDRISQGGYVLLGCDNYYIRKSEYYQKQHCMHEYLLFGFNQQERFFHTLAMKGNRWTTETVSFDEIEQGFQSGLNHMRGDFVGHYRLFRFGMPATSFKGVPQPKSRPNMYKILESVENCLSGGTRHVVMGEKDGTGTGPPKKFVEWSGMSIYDGLQNRISACIEVYPSLLMDRSIILGIKKLCENKRGIFSRLQYLDQHHYIRLQNRHIEMLNELCGSLDKLLLLLIVYHHRPGSENLRLIKKRIQLSEQLEQQALKGAFQVLYEGLNRTIGSC</sequence>
<gene>
    <name evidence="1" type="ORF">FHS16_004279</name>
</gene>
<evidence type="ECO:0008006" key="3">
    <source>
        <dbReference type="Google" id="ProtNLM"/>
    </source>
</evidence>